<gene>
    <name evidence="1" type="ORF">F0361_11225</name>
</gene>
<sequence>MKQKLSLLAICVSIMACSSLKKWQSFENQTLSLGVVGETTDDVFTKSFREVGQPKLSNPISVDVQSVPFTKASFHKYKKYKEQVGEPLFLEYNDSLESVARFFKLRITDFIHFKEALNSEANEVTLEYLKDDASLELLTEVSLVADTSQEPILKMASQAQLIQKGNRFYLEVKNKGQFTEVHTHSLEIFDFETAGFCWQLNQRYKAEIATILENGQACSKGTENKAKKLDDTFNYLKL</sequence>
<accession>A0A5B2TRS2</accession>
<dbReference type="RefSeq" id="WP_154918708.1">
    <property type="nucleotide sequence ID" value="NZ_VUOE01000002.1"/>
</dbReference>
<organism evidence="1 2">
    <name type="scientific">Maribacter flavus</name>
    <dbReference type="NCBI Taxonomy" id="1658664"/>
    <lineage>
        <taxon>Bacteria</taxon>
        <taxon>Pseudomonadati</taxon>
        <taxon>Bacteroidota</taxon>
        <taxon>Flavobacteriia</taxon>
        <taxon>Flavobacteriales</taxon>
        <taxon>Flavobacteriaceae</taxon>
        <taxon>Maribacter</taxon>
    </lineage>
</organism>
<reference evidence="1 2" key="1">
    <citation type="submission" date="2019-09" db="EMBL/GenBank/DDBJ databases">
        <authorList>
            <person name="Khan S.A."/>
            <person name="Jeon C.O."/>
            <person name="Chun B.H."/>
            <person name="Jeong S.E."/>
        </authorList>
    </citation>
    <scope>NUCLEOTIDE SEQUENCE [LARGE SCALE GENOMIC DNA]</scope>
    <source>
        <strain evidence="1 2">KCTC 42508</strain>
    </source>
</reference>
<evidence type="ECO:0008006" key="3">
    <source>
        <dbReference type="Google" id="ProtNLM"/>
    </source>
</evidence>
<comment type="caution">
    <text evidence="1">The sequence shown here is derived from an EMBL/GenBank/DDBJ whole genome shotgun (WGS) entry which is preliminary data.</text>
</comment>
<protein>
    <recommendedName>
        <fullName evidence="3">Lipoprotein</fullName>
    </recommendedName>
</protein>
<proteinExistence type="predicted"/>
<dbReference type="AlphaFoldDB" id="A0A5B2TRS2"/>
<name>A0A5B2TRS2_9FLAO</name>
<dbReference type="PROSITE" id="PS51257">
    <property type="entry name" value="PROKAR_LIPOPROTEIN"/>
    <property type="match status" value="1"/>
</dbReference>
<dbReference type="EMBL" id="VUOE01000002">
    <property type="protein sequence ID" value="KAA2216568.1"/>
    <property type="molecule type" value="Genomic_DNA"/>
</dbReference>
<evidence type="ECO:0000313" key="2">
    <source>
        <dbReference type="Proteomes" id="UP000323188"/>
    </source>
</evidence>
<evidence type="ECO:0000313" key="1">
    <source>
        <dbReference type="EMBL" id="KAA2216568.1"/>
    </source>
</evidence>
<dbReference type="Proteomes" id="UP000323188">
    <property type="component" value="Unassembled WGS sequence"/>
</dbReference>